<keyword evidence="2" id="KW-1185">Reference proteome</keyword>
<accession>A0A8X7Z2D4</accession>
<evidence type="ECO:0000313" key="2">
    <source>
        <dbReference type="Proteomes" id="UP000886885"/>
    </source>
</evidence>
<protein>
    <submittedName>
        <fullName evidence="1">Uncharacterized protein</fullName>
    </submittedName>
</protein>
<evidence type="ECO:0000313" key="1">
    <source>
        <dbReference type="EMBL" id="KAG6761131.1"/>
    </source>
</evidence>
<gene>
    <name evidence="1" type="ORF">POTOM_034327</name>
</gene>
<reference evidence="1" key="1">
    <citation type="journal article" date="2020" name="bioRxiv">
        <title>Hybrid origin of Populus tomentosa Carr. identified through genome sequencing and phylogenomic analysis.</title>
        <authorList>
            <person name="An X."/>
            <person name="Gao K."/>
            <person name="Chen Z."/>
            <person name="Li J."/>
            <person name="Yang X."/>
            <person name="Yang X."/>
            <person name="Zhou J."/>
            <person name="Guo T."/>
            <person name="Zhao T."/>
            <person name="Huang S."/>
            <person name="Miao D."/>
            <person name="Khan W.U."/>
            <person name="Rao P."/>
            <person name="Ye M."/>
            <person name="Lei B."/>
            <person name="Liao W."/>
            <person name="Wang J."/>
            <person name="Ji L."/>
            <person name="Li Y."/>
            <person name="Guo B."/>
            <person name="Mustafa N.S."/>
            <person name="Li S."/>
            <person name="Yun Q."/>
            <person name="Keller S.R."/>
            <person name="Mao J."/>
            <person name="Zhang R."/>
            <person name="Strauss S.H."/>
        </authorList>
    </citation>
    <scope>NUCLEOTIDE SEQUENCE</scope>
    <source>
        <strain evidence="1">GM15</strain>
        <tissue evidence="1">Leaf</tissue>
    </source>
</reference>
<name>A0A8X7Z2D4_POPTO</name>
<comment type="caution">
    <text evidence="1">The sequence shown here is derived from an EMBL/GenBank/DDBJ whole genome shotgun (WGS) entry which is preliminary data.</text>
</comment>
<sequence>MKCKIWISTIQMHVDSVLVTLSIFQPPGHGPHGCMMAFSPTRSSACFYHLCGDCVPLPDQRIRTQIQEAIGLGISDYTPLMLVMLTLSN</sequence>
<proteinExistence type="predicted"/>
<dbReference type="AlphaFoldDB" id="A0A8X7Z2D4"/>
<dbReference type="EMBL" id="JAAWWB010000018">
    <property type="protein sequence ID" value="KAG6761131.1"/>
    <property type="molecule type" value="Genomic_DNA"/>
</dbReference>
<organism evidence="1 2">
    <name type="scientific">Populus tomentosa</name>
    <name type="common">Chinese white poplar</name>
    <dbReference type="NCBI Taxonomy" id="118781"/>
    <lineage>
        <taxon>Eukaryota</taxon>
        <taxon>Viridiplantae</taxon>
        <taxon>Streptophyta</taxon>
        <taxon>Embryophyta</taxon>
        <taxon>Tracheophyta</taxon>
        <taxon>Spermatophyta</taxon>
        <taxon>Magnoliopsida</taxon>
        <taxon>eudicotyledons</taxon>
        <taxon>Gunneridae</taxon>
        <taxon>Pentapetalae</taxon>
        <taxon>rosids</taxon>
        <taxon>fabids</taxon>
        <taxon>Malpighiales</taxon>
        <taxon>Salicaceae</taxon>
        <taxon>Saliceae</taxon>
        <taxon>Populus</taxon>
    </lineage>
</organism>
<dbReference type="Proteomes" id="UP000886885">
    <property type="component" value="Chromosome 9D"/>
</dbReference>